<dbReference type="InterPro" id="IPR027417">
    <property type="entry name" value="P-loop_NTPase"/>
</dbReference>
<feature type="domain" description="ABC transporter" evidence="5">
    <location>
        <begin position="261"/>
        <end position="478"/>
    </location>
</feature>
<dbReference type="SUPFAM" id="SSF52540">
    <property type="entry name" value="P-loop containing nucleoside triphosphate hydrolases"/>
    <property type="match status" value="2"/>
</dbReference>
<dbReference type="PROSITE" id="PS50893">
    <property type="entry name" value="ABC_TRANSPORTER_2"/>
    <property type="match status" value="2"/>
</dbReference>
<dbReference type="GO" id="GO:0005524">
    <property type="term" value="F:ATP binding"/>
    <property type="evidence" value="ECO:0007669"/>
    <property type="project" value="UniProtKB-KW"/>
</dbReference>
<proteinExistence type="inferred from homology"/>
<keyword evidence="3" id="KW-0547">Nucleotide-binding</keyword>
<dbReference type="SMART" id="SM00382">
    <property type="entry name" value="AAA"/>
    <property type="match status" value="2"/>
</dbReference>
<evidence type="ECO:0000256" key="1">
    <source>
        <dbReference type="ARBA" id="ARBA00005417"/>
    </source>
</evidence>
<gene>
    <name evidence="6" type="ORF">E7102_05090</name>
</gene>
<dbReference type="InterPro" id="IPR003593">
    <property type="entry name" value="AAA+_ATPase"/>
</dbReference>
<dbReference type="InterPro" id="IPR017871">
    <property type="entry name" value="ABC_transporter-like_CS"/>
</dbReference>
<dbReference type="GO" id="GO:0016887">
    <property type="term" value="F:ATP hydrolysis activity"/>
    <property type="evidence" value="ECO:0007669"/>
    <property type="project" value="InterPro"/>
</dbReference>
<organism evidence="6 7">
    <name type="scientific">Xylanibacter ruminicola</name>
    <name type="common">Prevotella ruminicola</name>
    <dbReference type="NCBI Taxonomy" id="839"/>
    <lineage>
        <taxon>Bacteria</taxon>
        <taxon>Pseudomonadati</taxon>
        <taxon>Bacteroidota</taxon>
        <taxon>Bacteroidia</taxon>
        <taxon>Bacteroidales</taxon>
        <taxon>Prevotellaceae</taxon>
        <taxon>Xylanibacter</taxon>
    </lineage>
</organism>
<sequence length="478" mass="54825">MKTIELRNARARKPEWCLAEPVNFYLDEGEHLAIVGRNGGGKSMLVDMITGKHPVAPDSISYSFTEPYNNLKTITFRDTYGGDNDRTYFLQQRWNQTEIDEETPTVGAKLEEAYMLAGEDTPERREFQKHLYKLFHMEDLLDKYIILLSSGELRKYKLAANLFTKPKVLIIENPFIGLDAETRDQVKVLLDSLAAEKEMQIILVLSKIDEVPDFITRVIKLDGLHIVSDIKVKTDFIIEHCPFAIQVKNENPIPPIPQEVIKFNHVTIRYGERTILKDLNWVVLKGEHWSLSGQNGSGKSTLLSLVCADNPQSYACDISLFGQKRGSGESIWDIKRHIGYVSPEMHRSYKQNIPAIEIVASGLKDTIGLYYKPNKEEKDKCIEWMNLFGIKKLADRKFLEMSSGEQRLVLLARAFVKNPDLLILDEPLHGLDLCNRNMVKAIVDRYMIDNPECTLIYVTHYENELPNCIDNSLYLNRN</sequence>
<dbReference type="AlphaFoldDB" id="A0A928GH74"/>
<keyword evidence="4 6" id="KW-0067">ATP-binding</keyword>
<dbReference type="InterPro" id="IPR003439">
    <property type="entry name" value="ABC_transporter-like_ATP-bd"/>
</dbReference>
<dbReference type="Proteomes" id="UP000763088">
    <property type="component" value="Unassembled WGS sequence"/>
</dbReference>
<dbReference type="InterPro" id="IPR050153">
    <property type="entry name" value="Metal_Ion_Import_ABC"/>
</dbReference>
<protein>
    <submittedName>
        <fullName evidence="6">ATP-binding cassette domain-containing protein</fullName>
    </submittedName>
</protein>
<evidence type="ECO:0000256" key="3">
    <source>
        <dbReference type="ARBA" id="ARBA00022741"/>
    </source>
</evidence>
<reference evidence="6" key="1">
    <citation type="submission" date="2019-04" db="EMBL/GenBank/DDBJ databases">
        <title>Evolution of Biomass-Degrading Anaerobic Consortia Revealed by Metagenomics.</title>
        <authorList>
            <person name="Peng X."/>
        </authorList>
    </citation>
    <scope>NUCLEOTIDE SEQUENCE</scope>
    <source>
        <strain evidence="6">SIG141</strain>
    </source>
</reference>
<evidence type="ECO:0000259" key="5">
    <source>
        <dbReference type="PROSITE" id="PS50893"/>
    </source>
</evidence>
<comment type="similarity">
    <text evidence="1">Belongs to the ABC transporter superfamily.</text>
</comment>
<name>A0A928GH74_XYLRU</name>
<dbReference type="FunFam" id="3.40.50.300:FF:000866">
    <property type="entry name" value="Molybdate ABC transporter ATP-binding protein ModF"/>
    <property type="match status" value="1"/>
</dbReference>
<dbReference type="PROSITE" id="PS00211">
    <property type="entry name" value="ABC_TRANSPORTER_1"/>
    <property type="match status" value="2"/>
</dbReference>
<dbReference type="PANTHER" id="PTHR42734">
    <property type="entry name" value="METAL TRANSPORT SYSTEM ATP-BINDING PROTEIN TM_0124-RELATED"/>
    <property type="match status" value="1"/>
</dbReference>
<evidence type="ECO:0000313" key="7">
    <source>
        <dbReference type="Proteomes" id="UP000763088"/>
    </source>
</evidence>
<evidence type="ECO:0000313" key="6">
    <source>
        <dbReference type="EMBL" id="MBE6265836.1"/>
    </source>
</evidence>
<dbReference type="EMBL" id="SUYD01000005">
    <property type="protein sequence ID" value="MBE6265836.1"/>
    <property type="molecule type" value="Genomic_DNA"/>
</dbReference>
<keyword evidence="2" id="KW-0813">Transport</keyword>
<feature type="domain" description="ABC transporter" evidence="5">
    <location>
        <begin position="4"/>
        <end position="248"/>
    </location>
</feature>
<accession>A0A928GH74</accession>
<evidence type="ECO:0000256" key="2">
    <source>
        <dbReference type="ARBA" id="ARBA00022448"/>
    </source>
</evidence>
<dbReference type="Pfam" id="PF00005">
    <property type="entry name" value="ABC_tran"/>
    <property type="match status" value="2"/>
</dbReference>
<evidence type="ECO:0000256" key="4">
    <source>
        <dbReference type="ARBA" id="ARBA00022840"/>
    </source>
</evidence>
<dbReference type="Gene3D" id="3.40.50.300">
    <property type="entry name" value="P-loop containing nucleotide triphosphate hydrolases"/>
    <property type="match status" value="2"/>
</dbReference>
<dbReference type="PANTHER" id="PTHR42734:SF17">
    <property type="entry name" value="METAL TRANSPORT SYSTEM ATP-BINDING PROTEIN TM_0124-RELATED"/>
    <property type="match status" value="1"/>
</dbReference>
<comment type="caution">
    <text evidence="6">The sequence shown here is derived from an EMBL/GenBank/DDBJ whole genome shotgun (WGS) entry which is preliminary data.</text>
</comment>